<gene>
    <name evidence="1" type="ORF">FQB35_04560</name>
</gene>
<reference evidence="1 2" key="1">
    <citation type="submission" date="2019-07" db="EMBL/GenBank/DDBJ databases">
        <title>Complete genome of Crassaminicella thermophila SY095.</title>
        <authorList>
            <person name="Li X."/>
        </authorList>
    </citation>
    <scope>NUCLEOTIDE SEQUENCE [LARGE SCALE GENOMIC DNA]</scope>
    <source>
        <strain evidence="1 2">SY095</strain>
    </source>
</reference>
<accession>A0A5C0SCP0</accession>
<dbReference type="KEGG" id="crs:FQB35_04560"/>
<protein>
    <submittedName>
        <fullName evidence="1">HK97 gp10 family phage protein</fullName>
    </submittedName>
</protein>
<keyword evidence="2" id="KW-1185">Reference proteome</keyword>
<dbReference type="Proteomes" id="UP000324646">
    <property type="component" value="Chromosome"/>
</dbReference>
<dbReference type="RefSeq" id="WP_148808847.1">
    <property type="nucleotide sequence ID" value="NZ_CP042243.1"/>
</dbReference>
<dbReference type="InterPro" id="IPR010064">
    <property type="entry name" value="HK97-gp10_tail"/>
</dbReference>
<sequence>MGFRINGLDSFERALLETIKVKFPQEIEKELQRLALDLEGTIKRRTPVDTGRLRGSFTTGRVKKIGGEWYIEVGTNVEYAEHIEYGHRTANGGFVPGIKMVEVSVTQLEQRLPIKMRAWLRRMLREFEL</sequence>
<dbReference type="OrthoDB" id="1850874at2"/>
<dbReference type="Pfam" id="PF04883">
    <property type="entry name" value="HK97-gp10_like"/>
    <property type="match status" value="1"/>
</dbReference>
<name>A0A5C0SCP0_CRATE</name>
<organism evidence="1 2">
    <name type="scientific">Crassaminicella thermophila</name>
    <dbReference type="NCBI Taxonomy" id="2599308"/>
    <lineage>
        <taxon>Bacteria</taxon>
        <taxon>Bacillati</taxon>
        <taxon>Bacillota</taxon>
        <taxon>Clostridia</taxon>
        <taxon>Eubacteriales</taxon>
        <taxon>Clostridiaceae</taxon>
        <taxon>Crassaminicella</taxon>
    </lineage>
</organism>
<proteinExistence type="predicted"/>
<dbReference type="AlphaFoldDB" id="A0A5C0SCP0"/>
<evidence type="ECO:0000313" key="2">
    <source>
        <dbReference type="Proteomes" id="UP000324646"/>
    </source>
</evidence>
<dbReference type="EMBL" id="CP042243">
    <property type="protein sequence ID" value="QEK11692.1"/>
    <property type="molecule type" value="Genomic_DNA"/>
</dbReference>
<evidence type="ECO:0000313" key="1">
    <source>
        <dbReference type="EMBL" id="QEK11692.1"/>
    </source>
</evidence>